<dbReference type="Pfam" id="PF07690">
    <property type="entry name" value="MFS_1"/>
    <property type="match status" value="1"/>
</dbReference>
<feature type="transmembrane region" description="Helical" evidence="6">
    <location>
        <begin position="76"/>
        <end position="94"/>
    </location>
</feature>
<sequence>MSNKTNYTVPLASMSFLLFFVGFLTWFNNILVPFMKDHFDITDSQSNLVSAASFGAYALSIPVGWMIKKIGYKRTVISGSFFCGVGCMLFLPAVTHSFEMVTIALFITALGLVQLLVSANPYVLACGSPETSSSRLTFALAMNSVAASLAPFVGSFVLGARNGDLAHDANLVRVPFMVMGVVGLVMGILICLLKLPEIHDDEVVNESGKVRSVWSYPHLILGFITIGVYMGLEVGPGNFFVKYVENNVQGVDVAGALKLFALYPVCFFIGRMLGSGILRKFTPHKVLAVNCVIGIVLVAAFFMLKGSPLSIWPIIAQGLVLSIMWSVIFDLGLKDVPASVAKLGSGILCTGVLFTGFWMWLMGRVVESTATVDSPPDYSVAYYFLFAYYAWVIFYALKGAHIRVSEPGK</sequence>
<organism evidence="7 8">
    <name type="scientific">Pontiella sulfatireligans</name>
    <dbReference type="NCBI Taxonomy" id="2750658"/>
    <lineage>
        <taxon>Bacteria</taxon>
        <taxon>Pseudomonadati</taxon>
        <taxon>Kiritimatiellota</taxon>
        <taxon>Kiritimatiellia</taxon>
        <taxon>Kiritimatiellales</taxon>
        <taxon>Pontiellaceae</taxon>
        <taxon>Pontiella</taxon>
    </lineage>
</organism>
<keyword evidence="2" id="KW-1003">Cell membrane</keyword>
<feature type="transmembrane region" description="Helical" evidence="6">
    <location>
        <begin position="47"/>
        <end position="67"/>
    </location>
</feature>
<evidence type="ECO:0000256" key="6">
    <source>
        <dbReference type="SAM" id="Phobius"/>
    </source>
</evidence>
<name>A0A6C2UTZ2_9BACT</name>
<dbReference type="SUPFAM" id="SSF103473">
    <property type="entry name" value="MFS general substrate transporter"/>
    <property type="match status" value="1"/>
</dbReference>
<dbReference type="EMBL" id="CAAHFH010000002">
    <property type="protein sequence ID" value="VGO22677.1"/>
    <property type="molecule type" value="Genomic_DNA"/>
</dbReference>
<feature type="transmembrane region" description="Helical" evidence="6">
    <location>
        <begin position="252"/>
        <end position="274"/>
    </location>
</feature>
<feature type="transmembrane region" description="Helical" evidence="6">
    <location>
        <begin position="380"/>
        <end position="397"/>
    </location>
</feature>
<keyword evidence="5 6" id="KW-0472">Membrane</keyword>
<feature type="transmembrane region" description="Helical" evidence="6">
    <location>
        <begin position="100"/>
        <end position="124"/>
    </location>
</feature>
<dbReference type="PANTHER" id="PTHR43702:SF3">
    <property type="entry name" value="PROTEIN TSGA"/>
    <property type="match status" value="1"/>
</dbReference>
<dbReference type="AlphaFoldDB" id="A0A6C2UTZ2"/>
<keyword evidence="3 6" id="KW-0812">Transmembrane</keyword>
<dbReference type="GO" id="GO:0005886">
    <property type="term" value="C:plasma membrane"/>
    <property type="evidence" value="ECO:0007669"/>
    <property type="project" value="UniProtKB-SubCell"/>
</dbReference>
<dbReference type="InterPro" id="IPR050375">
    <property type="entry name" value="MFS_TsgA-like"/>
</dbReference>
<evidence type="ECO:0000256" key="2">
    <source>
        <dbReference type="ARBA" id="ARBA00022475"/>
    </source>
</evidence>
<dbReference type="GO" id="GO:0022857">
    <property type="term" value="F:transmembrane transporter activity"/>
    <property type="evidence" value="ECO:0007669"/>
    <property type="project" value="InterPro"/>
</dbReference>
<dbReference type="InterPro" id="IPR011701">
    <property type="entry name" value="MFS"/>
</dbReference>
<keyword evidence="8" id="KW-1185">Reference proteome</keyword>
<comment type="subcellular location">
    <subcellularLocation>
        <location evidence="1">Cell inner membrane</location>
        <topology evidence="1">Multi-pass membrane protein</topology>
    </subcellularLocation>
</comment>
<feature type="transmembrane region" description="Helical" evidence="6">
    <location>
        <begin position="136"/>
        <end position="160"/>
    </location>
</feature>
<dbReference type="Proteomes" id="UP000346198">
    <property type="component" value="Unassembled WGS sequence"/>
</dbReference>
<keyword evidence="4 6" id="KW-1133">Transmembrane helix</keyword>
<evidence type="ECO:0000256" key="1">
    <source>
        <dbReference type="ARBA" id="ARBA00004429"/>
    </source>
</evidence>
<reference evidence="7 8" key="1">
    <citation type="submission" date="2019-04" db="EMBL/GenBank/DDBJ databases">
        <authorList>
            <person name="Van Vliet M D."/>
        </authorList>
    </citation>
    <scope>NUCLEOTIDE SEQUENCE [LARGE SCALE GENOMIC DNA]</scope>
    <source>
        <strain evidence="7 8">F21</strain>
    </source>
</reference>
<evidence type="ECO:0000313" key="8">
    <source>
        <dbReference type="Proteomes" id="UP000346198"/>
    </source>
</evidence>
<evidence type="ECO:0000256" key="4">
    <source>
        <dbReference type="ARBA" id="ARBA00022989"/>
    </source>
</evidence>
<dbReference type="PANTHER" id="PTHR43702">
    <property type="entry name" value="L-FUCOSE-PROTON SYMPORTER"/>
    <property type="match status" value="1"/>
</dbReference>
<feature type="transmembrane region" description="Helical" evidence="6">
    <location>
        <begin position="213"/>
        <end position="232"/>
    </location>
</feature>
<dbReference type="RefSeq" id="WP_136064218.1">
    <property type="nucleotide sequence ID" value="NZ_CAAHFH010000002.1"/>
</dbReference>
<feature type="transmembrane region" description="Helical" evidence="6">
    <location>
        <begin position="286"/>
        <end position="304"/>
    </location>
</feature>
<dbReference type="Gene3D" id="1.20.1250.20">
    <property type="entry name" value="MFS general substrate transporter like domains"/>
    <property type="match status" value="2"/>
</dbReference>
<feature type="transmembrane region" description="Helical" evidence="6">
    <location>
        <begin position="310"/>
        <end position="333"/>
    </location>
</feature>
<dbReference type="InterPro" id="IPR036259">
    <property type="entry name" value="MFS_trans_sf"/>
</dbReference>
<evidence type="ECO:0000256" key="3">
    <source>
        <dbReference type="ARBA" id="ARBA00022692"/>
    </source>
</evidence>
<feature type="transmembrane region" description="Helical" evidence="6">
    <location>
        <begin position="7"/>
        <end position="27"/>
    </location>
</feature>
<proteinExistence type="predicted"/>
<feature type="transmembrane region" description="Helical" evidence="6">
    <location>
        <begin position="172"/>
        <end position="193"/>
    </location>
</feature>
<evidence type="ECO:0000256" key="5">
    <source>
        <dbReference type="ARBA" id="ARBA00023136"/>
    </source>
</evidence>
<gene>
    <name evidence="7" type="primary">fucP_4</name>
    <name evidence="7" type="ORF">SCARR_04772</name>
</gene>
<feature type="transmembrane region" description="Helical" evidence="6">
    <location>
        <begin position="340"/>
        <end position="360"/>
    </location>
</feature>
<evidence type="ECO:0000313" key="7">
    <source>
        <dbReference type="EMBL" id="VGO22677.1"/>
    </source>
</evidence>
<protein>
    <submittedName>
        <fullName evidence="7">L-fucose-proton symporter</fullName>
    </submittedName>
</protein>
<accession>A0A6C2UTZ2</accession>